<sequence>MSKNDIQDPLNKISSAVSERDKRVWQNAAHSICIKKQTEKLKSKIARLKTATSDKQKENKILEGQLADLTKSLSIQRETLTASEQSVLVQKSLKENLVQEANEMRKKYAATLEMYDDELRDYRAVYENASKSYKDLKTQQIELKKLEIEKMDLDTKIENLEKIQEQFKDIQERIFQQTIVRFAEFYCLYHKREKMCLEVQEKKKEEQQLLKQHLQLSEAVKQKQRKKSELNRARTTHNSSTSVEKASQENEKRSKESNELITEKLRKFLDEDLKPCSLTSFSASQRVLNFNKDSSKVKILDIKMVAPSKITTVKKPNFDLRKKMVDIMESTKKEALRNNSFQISPFGSQQSQEGMPEEPQQSQNKTKEVTPTGSQHSAVNSKVNLKSGGSQHFQPGGVTVSSAKQEEKPLTPKDIATGSILKPPSQVITEKIDVTKQENVSKFFNPKKKTVTFQSETRKEAPQATPNSFQLFGGKENDKVEVYQSVKDVELFPKSFFFKNDGPLKQDEKKVVGNKSKQTAAAAVAAPETETEPTEASNVSYTMETGLTFSTYGGESTDKKTGEDLTFDIFDTSFNRNFAQPPLNVRDNYTEPSESTTFNFLGSQIATMSCVKIVPFVYLLSLVSSYRVIHIRPGVLMSSIKQFWNSNDNGTVSKFPPIIEYFVQRIQSQNSNYIHEDLSRPPTWEKPVYTLSPSEQLTAYQPLATESVTQGMNQHLEDQVSSTTPELFEYEELEETTEKFFEIITGNETRIAVQYVPVFVNDSNRLQRQDLIGGWIQSSEWFPIEVNIPDTFSTIGQGISSVGQGISSGFMNLSNGFGNWIQTIPIINRITSQFRPPNRPFKYFLLVPVAGGGDGATRFNPFDNSASNFVPVYP</sequence>
<feature type="compositionally biased region" description="Basic and acidic residues" evidence="2">
    <location>
        <begin position="246"/>
        <end position="258"/>
    </location>
</feature>
<evidence type="ECO:0000313" key="3">
    <source>
        <dbReference type="EMBL" id="KAH0810719.1"/>
    </source>
</evidence>
<keyword evidence="4" id="KW-1185">Reference proteome</keyword>
<keyword evidence="1" id="KW-0175">Coiled coil</keyword>
<feature type="region of interest" description="Disordered" evidence="2">
    <location>
        <begin position="220"/>
        <end position="258"/>
    </location>
</feature>
<feature type="coiled-coil region" evidence="1">
    <location>
        <begin position="94"/>
        <end position="173"/>
    </location>
</feature>
<dbReference type="AlphaFoldDB" id="A0A8J6H9H8"/>
<feature type="compositionally biased region" description="Polar residues" evidence="2">
    <location>
        <begin position="337"/>
        <end position="403"/>
    </location>
</feature>
<evidence type="ECO:0000313" key="4">
    <source>
        <dbReference type="Proteomes" id="UP000719412"/>
    </source>
</evidence>
<evidence type="ECO:0000256" key="1">
    <source>
        <dbReference type="SAM" id="Coils"/>
    </source>
</evidence>
<feature type="compositionally biased region" description="Polar residues" evidence="2">
    <location>
        <begin position="236"/>
        <end position="245"/>
    </location>
</feature>
<dbReference type="EMBL" id="JABDTM020027317">
    <property type="protein sequence ID" value="KAH0810719.1"/>
    <property type="molecule type" value="Genomic_DNA"/>
</dbReference>
<name>A0A8J6H9H8_TENMO</name>
<comment type="caution">
    <text evidence="3">The sequence shown here is derived from an EMBL/GenBank/DDBJ whole genome shotgun (WGS) entry which is preliminary data.</text>
</comment>
<protein>
    <submittedName>
        <fullName evidence="3">Uncharacterized protein</fullName>
    </submittedName>
</protein>
<dbReference type="Proteomes" id="UP000719412">
    <property type="component" value="Unassembled WGS sequence"/>
</dbReference>
<evidence type="ECO:0000256" key="2">
    <source>
        <dbReference type="SAM" id="MobiDB-lite"/>
    </source>
</evidence>
<reference evidence="3" key="2">
    <citation type="submission" date="2021-08" db="EMBL/GenBank/DDBJ databases">
        <authorList>
            <person name="Eriksson T."/>
        </authorList>
    </citation>
    <scope>NUCLEOTIDE SEQUENCE</scope>
    <source>
        <strain evidence="3">Stoneville</strain>
        <tissue evidence="3">Whole head</tissue>
    </source>
</reference>
<gene>
    <name evidence="3" type="ORF">GEV33_012072</name>
</gene>
<accession>A0A8J6H9H8</accession>
<organism evidence="3 4">
    <name type="scientific">Tenebrio molitor</name>
    <name type="common">Yellow mealworm beetle</name>
    <dbReference type="NCBI Taxonomy" id="7067"/>
    <lineage>
        <taxon>Eukaryota</taxon>
        <taxon>Metazoa</taxon>
        <taxon>Ecdysozoa</taxon>
        <taxon>Arthropoda</taxon>
        <taxon>Hexapoda</taxon>
        <taxon>Insecta</taxon>
        <taxon>Pterygota</taxon>
        <taxon>Neoptera</taxon>
        <taxon>Endopterygota</taxon>
        <taxon>Coleoptera</taxon>
        <taxon>Polyphaga</taxon>
        <taxon>Cucujiformia</taxon>
        <taxon>Tenebrionidae</taxon>
        <taxon>Tenebrio</taxon>
    </lineage>
</organism>
<reference evidence="3" key="1">
    <citation type="journal article" date="2020" name="J Insects Food Feed">
        <title>The yellow mealworm (Tenebrio molitor) genome: a resource for the emerging insects as food and feed industry.</title>
        <authorList>
            <person name="Eriksson T."/>
            <person name="Andere A."/>
            <person name="Kelstrup H."/>
            <person name="Emery V."/>
            <person name="Picard C."/>
        </authorList>
    </citation>
    <scope>NUCLEOTIDE SEQUENCE</scope>
    <source>
        <strain evidence="3">Stoneville</strain>
        <tissue evidence="3">Whole head</tissue>
    </source>
</reference>
<proteinExistence type="predicted"/>
<feature type="region of interest" description="Disordered" evidence="2">
    <location>
        <begin position="336"/>
        <end position="422"/>
    </location>
</feature>